<evidence type="ECO:0000256" key="1">
    <source>
        <dbReference type="SAM" id="Coils"/>
    </source>
</evidence>
<dbReference type="Gene3D" id="1.10.287.510">
    <property type="entry name" value="Helix hairpin bin"/>
    <property type="match status" value="1"/>
</dbReference>
<dbReference type="EMBL" id="KR052480">
    <property type="protein sequence ID" value="AKF12578.1"/>
    <property type="molecule type" value="Genomic_DNA"/>
</dbReference>
<dbReference type="Gene3D" id="3.40.50.300">
    <property type="entry name" value="P-loop containing nucleotide triphosphate hydrolases"/>
    <property type="match status" value="2"/>
</dbReference>
<dbReference type="SUPFAM" id="SSF75712">
    <property type="entry name" value="Rad50 coiled-coil Zn hook"/>
    <property type="match status" value="1"/>
</dbReference>
<feature type="coiled-coil region" evidence="1">
    <location>
        <begin position="177"/>
        <end position="250"/>
    </location>
</feature>
<dbReference type="Proteomes" id="UP000221947">
    <property type="component" value="Segment"/>
</dbReference>
<dbReference type="InterPro" id="IPR027417">
    <property type="entry name" value="P-loop_NTPase"/>
</dbReference>
<keyword evidence="3" id="KW-0378">Hydrolase</keyword>
<keyword evidence="4" id="KW-1185">Reference proteome</keyword>
<organism evidence="3 4">
    <name type="scientific">Sinorhizobium phage phiM7</name>
    <dbReference type="NCBI Taxonomy" id="1647403"/>
    <lineage>
        <taxon>Viruses</taxon>
        <taxon>Duplodnaviria</taxon>
        <taxon>Heunggongvirae</taxon>
        <taxon>Uroviricota</taxon>
        <taxon>Caudoviricetes</taxon>
        <taxon>Emdodecavirus</taxon>
        <taxon>Emdodecavirus M7</taxon>
    </lineage>
</organism>
<protein>
    <submittedName>
        <fullName evidence="3">Recombination endonuclease subunit</fullName>
    </submittedName>
</protein>
<dbReference type="Pfam" id="PF13476">
    <property type="entry name" value="AAA_23"/>
    <property type="match status" value="1"/>
</dbReference>
<feature type="domain" description="Rad50/SbcC-type AAA" evidence="2">
    <location>
        <begin position="32"/>
        <end position="231"/>
    </location>
</feature>
<dbReference type="InterPro" id="IPR038729">
    <property type="entry name" value="Rad50/SbcC_AAA"/>
</dbReference>
<keyword evidence="3" id="KW-0540">Nuclease</keyword>
<dbReference type="GO" id="GO:0006302">
    <property type="term" value="P:double-strand break repair"/>
    <property type="evidence" value="ECO:0007669"/>
    <property type="project" value="InterPro"/>
</dbReference>
<keyword evidence="3" id="KW-0255">Endonuclease</keyword>
<evidence type="ECO:0000313" key="3">
    <source>
        <dbReference type="EMBL" id="AKF12578.1"/>
    </source>
</evidence>
<proteinExistence type="predicted"/>
<keyword evidence="1" id="KW-0175">Coiled coil</keyword>
<dbReference type="GO" id="GO:0016887">
    <property type="term" value="F:ATP hydrolysis activity"/>
    <property type="evidence" value="ECO:0007669"/>
    <property type="project" value="InterPro"/>
</dbReference>
<evidence type="ECO:0000259" key="2">
    <source>
        <dbReference type="Pfam" id="PF13476"/>
    </source>
</evidence>
<evidence type="ECO:0000313" key="4">
    <source>
        <dbReference type="Proteomes" id="UP000221947"/>
    </source>
</evidence>
<dbReference type="PANTHER" id="PTHR32114:SF2">
    <property type="entry name" value="ABC TRANSPORTER ABCH.3"/>
    <property type="match status" value="1"/>
</dbReference>
<accession>A0A0F6SIJ8</accession>
<dbReference type="SUPFAM" id="SSF52540">
    <property type="entry name" value="P-loop containing nucleoside triphosphate hydrolases"/>
    <property type="match status" value="1"/>
</dbReference>
<feature type="coiled-coil region" evidence="1">
    <location>
        <begin position="314"/>
        <end position="379"/>
    </location>
</feature>
<reference evidence="3 4" key="1">
    <citation type="submission" date="2015-04" db="EMBL/GenBank/DDBJ databases">
        <authorList>
            <person name="Schouten J.T."/>
            <person name="Crockett J.T."/>
            <person name="Hodson T.S."/>
            <person name="Hyde J.R."/>
            <person name="Smith T.A."/>
            <person name="Merrill B.D."/>
            <person name="Crook M.B."/>
            <person name="Griffitts J.S."/>
            <person name="Burnett S.H."/>
            <person name="Grose J.H."/>
            <person name="Breakwell D.P."/>
        </authorList>
    </citation>
    <scope>NUCLEOTIDE SEQUENCE [LARGE SCALE GENOMIC DNA]</scope>
</reference>
<sequence>MIQFHWIRWRNLLSTGNTWTEIRLDSHSKSRLAGRNGNGKSTLLDALTFLLFGRPFRKINKPQLINSTNNRDMVVEGEFTANGVLYRIVRGMKPNIFEIYREGVLINQDAENKDYQATLETTILKMNIKSFSQIVVLGSASFVPFMQLPTPQRREVIEDLLDIQVFSQMNVLLKKRVDANKEAIKDLKYEMDLLEQKINSANQYNETIRTLHADELSNLRDKVRQFNEDIEQSQDIVADMMDKVARLTAKMEAVGFSQTKLSKLKQFENSLNSKIKGFQKEIKFYSENDNCPTCKQSIESHFKAEEIKDRSDKVKEIEDSFELLSQEIATAQEKMREVAEIQQEISKLQLDITKENATITILQKSAASSQRELEKATQRQKSNDFVDVALLNKELADKQSLQNQNFEDRDILGVASALLKDGGIKSAIIKQYIPVINSLVNKYLEKLEFFVNFELDENFNETIKSRHRDVFSYASFSEGEKAKIDLALLLTWREVSRLRSSMSTNLLIMDEVFDGSLDTTGVDLLMEIFDSLGDGTNIFVISHKNDQLSDRFNRTIYFQKEKGFSSILED</sequence>
<gene>
    <name evidence="3" type="ORF">PHIM7_30</name>
</gene>
<dbReference type="GO" id="GO:0004519">
    <property type="term" value="F:endonuclease activity"/>
    <property type="evidence" value="ECO:0007669"/>
    <property type="project" value="UniProtKB-KW"/>
</dbReference>
<name>A0A0F6SIJ8_9CAUD</name>
<dbReference type="PANTHER" id="PTHR32114">
    <property type="entry name" value="ABC TRANSPORTER ABCH.3"/>
    <property type="match status" value="1"/>
</dbReference>